<evidence type="ECO:0008006" key="4">
    <source>
        <dbReference type="Google" id="ProtNLM"/>
    </source>
</evidence>
<dbReference type="PANTHER" id="PTHR34576">
    <property type="entry name" value="MEMBRANE-ASSOCIATED KINASE REGULATOR 6-RELATED"/>
    <property type="match status" value="1"/>
</dbReference>
<comment type="caution">
    <text evidence="2">The sequence shown here is derived from an EMBL/GenBank/DDBJ whole genome shotgun (WGS) entry which is preliminary data.</text>
</comment>
<dbReference type="PANTHER" id="PTHR34576:SF2">
    <property type="entry name" value="MEMBRANE-ASSOCIATED KINASE REGULATOR 6-RELATED"/>
    <property type="match status" value="1"/>
</dbReference>
<protein>
    <recommendedName>
        <fullName evidence="4">Membrane-associated kinase regulator 6</fullName>
    </recommendedName>
</protein>
<reference evidence="2" key="1">
    <citation type="submission" date="2022-08" db="EMBL/GenBank/DDBJ databases">
        <authorList>
            <person name="Marques A."/>
        </authorList>
    </citation>
    <scope>NUCLEOTIDE SEQUENCE</scope>
    <source>
        <strain evidence="2">RhyPub2mFocal</strain>
        <tissue evidence="2">Leaves</tissue>
    </source>
</reference>
<evidence type="ECO:0000313" key="3">
    <source>
        <dbReference type="Proteomes" id="UP001140206"/>
    </source>
</evidence>
<dbReference type="AlphaFoldDB" id="A0AAV8EUD9"/>
<proteinExistence type="predicted"/>
<organism evidence="2 3">
    <name type="scientific">Rhynchospora pubera</name>
    <dbReference type="NCBI Taxonomy" id="906938"/>
    <lineage>
        <taxon>Eukaryota</taxon>
        <taxon>Viridiplantae</taxon>
        <taxon>Streptophyta</taxon>
        <taxon>Embryophyta</taxon>
        <taxon>Tracheophyta</taxon>
        <taxon>Spermatophyta</taxon>
        <taxon>Magnoliopsida</taxon>
        <taxon>Liliopsida</taxon>
        <taxon>Poales</taxon>
        <taxon>Cyperaceae</taxon>
        <taxon>Cyperoideae</taxon>
        <taxon>Rhynchosporeae</taxon>
        <taxon>Rhynchospora</taxon>
    </lineage>
</organism>
<name>A0AAV8EUD9_9POAL</name>
<keyword evidence="3" id="KW-1185">Reference proteome</keyword>
<dbReference type="InterPro" id="IPR044699">
    <property type="entry name" value="MAKR6"/>
</dbReference>
<dbReference type="EMBL" id="JAMFTS010000002">
    <property type="protein sequence ID" value="KAJ4784798.1"/>
    <property type="molecule type" value="Genomic_DNA"/>
</dbReference>
<sequence>METSQNLHDHESSFSHGWTASRKPSMVDQLDNASLGHSFNTQDAASFIEMDPDVFSMRWPSSYHTDFTLPCAQSLDLVDADQIFSDGVITTSQMDPAISSFERSVSTDSTKSFLYQRNQSTLTEMPRPVSANSSPMFYSAQSTPFLTGRRSVKEQRKSPLMRSCSESSKKLFLRYMCFLLPLYRKVKQMQLFSGKSSCRKSASTTSSAAPSRRLSLNSVEWCHGNADTAVYDAILYCKRSIVSPDN</sequence>
<evidence type="ECO:0000313" key="2">
    <source>
        <dbReference type="EMBL" id="KAJ4784798.1"/>
    </source>
</evidence>
<feature type="region of interest" description="Disordered" evidence="1">
    <location>
        <begin position="1"/>
        <end position="20"/>
    </location>
</feature>
<gene>
    <name evidence="2" type="ORF">LUZ62_036044</name>
</gene>
<dbReference type="Proteomes" id="UP001140206">
    <property type="component" value="Chromosome 2"/>
</dbReference>
<accession>A0AAV8EUD9</accession>
<evidence type="ECO:0000256" key="1">
    <source>
        <dbReference type="SAM" id="MobiDB-lite"/>
    </source>
</evidence>